<protein>
    <submittedName>
        <fullName evidence="3">Uncharacterized protein</fullName>
    </submittedName>
</protein>
<accession>A0ABW4MYJ0</accession>
<feature type="compositionally biased region" description="Low complexity" evidence="1">
    <location>
        <begin position="1"/>
        <end position="13"/>
    </location>
</feature>
<keyword evidence="4" id="KW-1185">Reference proteome</keyword>
<keyword evidence="2" id="KW-1133">Transmembrane helix</keyword>
<keyword evidence="2" id="KW-0472">Membrane</keyword>
<dbReference type="EMBL" id="JBHUEY010000001">
    <property type="protein sequence ID" value="MFD1782794.1"/>
    <property type="molecule type" value="Genomic_DNA"/>
</dbReference>
<reference evidence="4" key="1">
    <citation type="journal article" date="2019" name="Int. J. Syst. Evol. Microbiol.">
        <title>The Global Catalogue of Microorganisms (GCM) 10K type strain sequencing project: providing services to taxonomists for standard genome sequencing and annotation.</title>
        <authorList>
            <consortium name="The Broad Institute Genomics Platform"/>
            <consortium name="The Broad Institute Genome Sequencing Center for Infectious Disease"/>
            <person name="Wu L."/>
            <person name="Ma J."/>
        </authorList>
    </citation>
    <scope>NUCLEOTIDE SEQUENCE [LARGE SCALE GENOMIC DNA]</scope>
    <source>
        <strain evidence="4">DFY28</strain>
    </source>
</reference>
<sequence>MPAPSPVASAPSARAKRRTLANSPNRRREVMRVAVWVLFAGGASVIVPYLVL</sequence>
<feature type="region of interest" description="Disordered" evidence="1">
    <location>
        <begin position="1"/>
        <end position="24"/>
    </location>
</feature>
<evidence type="ECO:0000256" key="1">
    <source>
        <dbReference type="SAM" id="MobiDB-lite"/>
    </source>
</evidence>
<proteinExistence type="predicted"/>
<evidence type="ECO:0000256" key="2">
    <source>
        <dbReference type="SAM" id="Phobius"/>
    </source>
</evidence>
<feature type="transmembrane region" description="Helical" evidence="2">
    <location>
        <begin position="33"/>
        <end position="51"/>
    </location>
</feature>
<gene>
    <name evidence="3" type="ORF">ACFSC0_05270</name>
</gene>
<evidence type="ECO:0000313" key="3">
    <source>
        <dbReference type="EMBL" id="MFD1782794.1"/>
    </source>
</evidence>
<evidence type="ECO:0000313" key="4">
    <source>
        <dbReference type="Proteomes" id="UP001597237"/>
    </source>
</evidence>
<comment type="caution">
    <text evidence="3">The sequence shown here is derived from an EMBL/GenBank/DDBJ whole genome shotgun (WGS) entry which is preliminary data.</text>
</comment>
<dbReference type="RefSeq" id="WP_377282675.1">
    <property type="nucleotide sequence ID" value="NZ_JBHRSI010000007.1"/>
</dbReference>
<organism evidence="3 4">
    <name type="scientific">Phenylobacterium terrae</name>
    <dbReference type="NCBI Taxonomy" id="2665495"/>
    <lineage>
        <taxon>Bacteria</taxon>
        <taxon>Pseudomonadati</taxon>
        <taxon>Pseudomonadota</taxon>
        <taxon>Alphaproteobacteria</taxon>
        <taxon>Caulobacterales</taxon>
        <taxon>Caulobacteraceae</taxon>
        <taxon>Phenylobacterium</taxon>
    </lineage>
</organism>
<dbReference type="Proteomes" id="UP001597237">
    <property type="component" value="Unassembled WGS sequence"/>
</dbReference>
<keyword evidence="2" id="KW-0812">Transmembrane</keyword>
<name>A0ABW4MYJ0_9CAUL</name>